<proteinExistence type="predicted"/>
<reference evidence="2 4" key="2">
    <citation type="submission" date="2014-01" db="EMBL/GenBank/DDBJ databases">
        <title>Draft genome sequencing of Bacillus alcalophilus CGMCC 1.3604.</title>
        <authorList>
            <person name="Yang J."/>
            <person name="Diao L."/>
            <person name="Yang S."/>
        </authorList>
    </citation>
    <scope>NUCLEOTIDE SEQUENCE [LARGE SCALE GENOMIC DNA]</scope>
    <source>
        <strain evidence="2 4">CGMCC 1.3604</strain>
    </source>
</reference>
<sequence>MKKRANIIGGALVLVTLTACVDSVEEHPMYPAGEQESIEHSSEQLYLNQLDSELIYVYDEMEYRVEARLISQETTEGPGSGNDLTENVESIIVPQEAVVSSNDDNNMLIINGQGYSYAYELIESNYMEMASIIQTFEESIQKSEPNYRVSLTDLHFGDFPEIADFDYFTMADREHENMYMLLKEENINDQLYLHYVIISIANDNVRDELLRTITSSIASINLR</sequence>
<dbReference type="Proteomes" id="UP000002754">
    <property type="component" value="Unassembled WGS sequence"/>
</dbReference>
<evidence type="ECO:0000313" key="1">
    <source>
        <dbReference type="EMBL" id="KGA98675.1"/>
    </source>
</evidence>
<evidence type="ECO:0000313" key="3">
    <source>
        <dbReference type="Proteomes" id="UP000002754"/>
    </source>
</evidence>
<keyword evidence="3" id="KW-1185">Reference proteome</keyword>
<reference evidence="1 3" key="1">
    <citation type="journal article" date="2014" name="Genome Announc.">
        <title>Draft Genome Sequence of Bacillus alcalophilus AV1934, a Classic Alkaliphile Isolated from Human Feces in 1934.</title>
        <authorList>
            <person name="Attie O."/>
            <person name="Jayaprakash A."/>
            <person name="Shah H."/>
            <person name="Paulsen I.T."/>
            <person name="Morino M."/>
            <person name="Takahashi Y."/>
            <person name="Narumi I."/>
            <person name="Sachidanandam R."/>
            <person name="Satoh K."/>
            <person name="Ito M."/>
            <person name="Krulwich T.A."/>
        </authorList>
    </citation>
    <scope>NUCLEOTIDE SEQUENCE [LARGE SCALE GENOMIC DNA]</scope>
    <source>
        <strain evidence="1 3">AV1934</strain>
    </source>
</reference>
<gene>
    <name evidence="2" type="ORF">AJ85_01925</name>
    <name evidence="1" type="ORF">BALCAV_0202675</name>
</gene>
<dbReference type="Proteomes" id="UP000297014">
    <property type="component" value="Unassembled WGS sequence"/>
</dbReference>
<dbReference type="EMBL" id="ALPT02000006">
    <property type="protein sequence ID" value="KGA98675.1"/>
    <property type="molecule type" value="Genomic_DNA"/>
</dbReference>
<dbReference type="STRING" id="1218173.BALCAV_0202675"/>
<accession>A0A094XIU7</accession>
<evidence type="ECO:0000313" key="2">
    <source>
        <dbReference type="EMBL" id="THG88621.1"/>
    </source>
</evidence>
<name>A0A094XIU7_ALKAL</name>
<evidence type="ECO:0000313" key="4">
    <source>
        <dbReference type="Proteomes" id="UP000297014"/>
    </source>
</evidence>
<dbReference type="PROSITE" id="PS51257">
    <property type="entry name" value="PROKAR_LIPOPROTEIN"/>
    <property type="match status" value="1"/>
</dbReference>
<comment type="caution">
    <text evidence="1">The sequence shown here is derived from an EMBL/GenBank/DDBJ whole genome shotgun (WGS) entry which is preliminary data.</text>
</comment>
<protein>
    <submittedName>
        <fullName evidence="1">Uncharacterized protein</fullName>
    </submittedName>
</protein>
<organism evidence="1 3">
    <name type="scientific">Alkalihalobacillus alcalophilus ATCC 27647 = CGMCC 1.3604</name>
    <dbReference type="NCBI Taxonomy" id="1218173"/>
    <lineage>
        <taxon>Bacteria</taxon>
        <taxon>Bacillati</taxon>
        <taxon>Bacillota</taxon>
        <taxon>Bacilli</taxon>
        <taxon>Bacillales</taxon>
        <taxon>Bacillaceae</taxon>
        <taxon>Alkalihalobacillus</taxon>
    </lineage>
</organism>
<dbReference type="RefSeq" id="WP_003323865.1">
    <property type="nucleotide sequence ID" value="NZ_ALPT02000006.1"/>
</dbReference>
<dbReference type="EMBL" id="JALP01000359">
    <property type="protein sequence ID" value="THG88621.1"/>
    <property type="molecule type" value="Genomic_DNA"/>
</dbReference>
<dbReference type="AlphaFoldDB" id="A0A094XIU7"/>